<organism evidence="5 6">
    <name type="scientific">Rodentibacter heidelbergensis</name>
    <dbReference type="NCBI Taxonomy" id="1908258"/>
    <lineage>
        <taxon>Bacteria</taxon>
        <taxon>Pseudomonadati</taxon>
        <taxon>Pseudomonadota</taxon>
        <taxon>Gammaproteobacteria</taxon>
        <taxon>Pasteurellales</taxon>
        <taxon>Pasteurellaceae</taxon>
        <taxon>Rodentibacter</taxon>
    </lineage>
</organism>
<evidence type="ECO:0000256" key="2">
    <source>
        <dbReference type="HAMAP-Rule" id="MF_02128"/>
    </source>
</evidence>
<keyword evidence="2" id="KW-0460">Magnesium</keyword>
<dbReference type="PANTHER" id="PTHR30270:SF0">
    <property type="entry name" value="THIAMINE-MONOPHOSPHATE KINASE"/>
    <property type="match status" value="1"/>
</dbReference>
<reference evidence="5 6" key="1">
    <citation type="submission" date="2016-10" db="EMBL/GenBank/DDBJ databases">
        <title>Rodentibacter gen. nov. and new species.</title>
        <authorList>
            <person name="Christensen H."/>
        </authorList>
    </citation>
    <scope>NUCLEOTIDE SEQUENCE [LARGE SCALE GENOMIC DNA]</scope>
    <source>
        <strain evidence="5 6">Ac69</strain>
    </source>
</reference>
<feature type="binding site" evidence="2">
    <location>
        <position position="45"/>
    </location>
    <ligand>
        <name>Mg(2+)</name>
        <dbReference type="ChEBI" id="CHEBI:18420"/>
        <label>1</label>
    </ligand>
</feature>
<dbReference type="PIRSF" id="PIRSF005303">
    <property type="entry name" value="Thiam_monoph_kin"/>
    <property type="match status" value="1"/>
</dbReference>
<keyword evidence="6" id="KW-1185">Reference proteome</keyword>
<dbReference type="Pfam" id="PF00586">
    <property type="entry name" value="AIRS"/>
    <property type="match status" value="1"/>
</dbReference>
<dbReference type="RefSeq" id="WP_077426328.1">
    <property type="nucleotide sequence ID" value="NZ_MLHH01000003.1"/>
</dbReference>
<dbReference type="GO" id="GO:0009229">
    <property type="term" value="P:thiamine diphosphate biosynthetic process"/>
    <property type="evidence" value="ECO:0007669"/>
    <property type="project" value="UniProtKB-UniRule"/>
</dbReference>
<dbReference type="GO" id="GO:0009030">
    <property type="term" value="F:thiamine-phosphate kinase activity"/>
    <property type="evidence" value="ECO:0007669"/>
    <property type="project" value="UniProtKB-UniRule"/>
</dbReference>
<feature type="binding site" evidence="2">
    <location>
        <position position="46"/>
    </location>
    <ligand>
        <name>Mg(2+)</name>
        <dbReference type="ChEBI" id="CHEBI:18420"/>
        <label>2</label>
    </ligand>
</feature>
<dbReference type="Proteomes" id="UP000189437">
    <property type="component" value="Unassembled WGS sequence"/>
</dbReference>
<proteinExistence type="inferred from homology"/>
<evidence type="ECO:0000259" key="4">
    <source>
        <dbReference type="Pfam" id="PF02769"/>
    </source>
</evidence>
<feature type="binding site" evidence="2">
    <location>
        <position position="145"/>
    </location>
    <ligand>
        <name>ATP</name>
        <dbReference type="ChEBI" id="CHEBI:30616"/>
    </ligand>
</feature>
<feature type="binding site" evidence="2">
    <location>
        <position position="329"/>
    </location>
    <ligand>
        <name>substrate</name>
    </ligand>
</feature>
<dbReference type="SUPFAM" id="SSF56042">
    <property type="entry name" value="PurM C-terminal domain-like"/>
    <property type="match status" value="1"/>
</dbReference>
<keyword evidence="2" id="KW-0808">Transferase</keyword>
<feature type="binding site" evidence="2">
    <location>
        <position position="74"/>
    </location>
    <ligand>
        <name>Mg(2+)</name>
        <dbReference type="ChEBI" id="CHEBI:18420"/>
        <label>2</label>
    </ligand>
</feature>
<feature type="binding site" evidence="2">
    <location>
        <position position="74"/>
    </location>
    <ligand>
        <name>Mg(2+)</name>
        <dbReference type="ChEBI" id="CHEBI:18420"/>
        <label>4</label>
    </ligand>
</feature>
<feature type="binding site" evidence="2">
    <location>
        <begin position="120"/>
        <end position="121"/>
    </location>
    <ligand>
        <name>ATP</name>
        <dbReference type="ChEBI" id="CHEBI:30616"/>
    </ligand>
</feature>
<feature type="binding site" evidence="2">
    <location>
        <position position="46"/>
    </location>
    <ligand>
        <name>Mg(2+)</name>
        <dbReference type="ChEBI" id="CHEBI:18420"/>
        <label>1</label>
    </ligand>
</feature>
<accession>A0A1V3IBE1</accession>
<dbReference type="Gene3D" id="3.30.1330.10">
    <property type="entry name" value="PurM-like, N-terminal domain"/>
    <property type="match status" value="1"/>
</dbReference>
<feature type="binding site" evidence="2">
    <location>
        <position position="210"/>
    </location>
    <ligand>
        <name>Mg(2+)</name>
        <dbReference type="ChEBI" id="CHEBI:18420"/>
        <label>3</label>
    </ligand>
</feature>
<feature type="binding site" evidence="2">
    <location>
        <position position="29"/>
    </location>
    <ligand>
        <name>Mg(2+)</name>
        <dbReference type="ChEBI" id="CHEBI:18420"/>
        <label>3</label>
    </ligand>
</feature>
<feature type="binding site" evidence="2">
    <location>
        <position position="74"/>
    </location>
    <ligand>
        <name>Mg(2+)</name>
        <dbReference type="ChEBI" id="CHEBI:18420"/>
        <label>3</label>
    </ligand>
</feature>
<feature type="binding site" evidence="2">
    <location>
        <position position="213"/>
    </location>
    <ligand>
        <name>Mg(2+)</name>
        <dbReference type="ChEBI" id="CHEBI:18420"/>
        <label>5</label>
    </ligand>
</feature>
<dbReference type="GO" id="GO:0005524">
    <property type="term" value="F:ATP binding"/>
    <property type="evidence" value="ECO:0007669"/>
    <property type="project" value="UniProtKB-UniRule"/>
</dbReference>
<evidence type="ECO:0000313" key="6">
    <source>
        <dbReference type="Proteomes" id="UP000189437"/>
    </source>
</evidence>
<evidence type="ECO:0000313" key="5">
    <source>
        <dbReference type="EMBL" id="OOF37501.1"/>
    </source>
</evidence>
<keyword evidence="2" id="KW-0547">Nucleotide-binding</keyword>
<keyword evidence="2" id="KW-0479">Metal-binding</keyword>
<comment type="pathway">
    <text evidence="2">Cofactor biosynthesis; thiamine diphosphate biosynthesis; thiamine diphosphate from thiamine phosphate: step 1/1.</text>
</comment>
<dbReference type="Gene3D" id="3.90.650.10">
    <property type="entry name" value="PurM-like C-terminal domain"/>
    <property type="match status" value="1"/>
</dbReference>
<sequence>MGEFDLIKRYFEQPQMERDDRVHLSIGDDCALVTVPENNWVAITTDTMVEHTHFLPSISPEDLAYKAVATNLSDSAAMGAEPKWVSLALTLPKVDENWLALFSQSLLQTLKDYNVTLIGGDTTKGGLSVTITAQGLVEKGKALCRHQAKVGDLIYVSGTLGDSAAGLQQILSGKSAIGFDEEFLQQRHLRPTPRIALGKSLIGVAHAAIDLSDGLYSDLGHILKRSHCAAEIDLARLPFSSSLLNRYDRKQAEQFALSGGEDYELCFTIPPENQPLFESRLKNLDVPCTCIGRIVPAFEEKLEKEKCGQFSIRFLRDGEPIDYLANLGFDHFKE</sequence>
<comment type="catalytic activity">
    <reaction evidence="2">
        <text>thiamine phosphate + ATP = thiamine diphosphate + ADP</text>
        <dbReference type="Rhea" id="RHEA:15913"/>
        <dbReference type="ChEBI" id="CHEBI:30616"/>
        <dbReference type="ChEBI" id="CHEBI:37575"/>
        <dbReference type="ChEBI" id="CHEBI:58937"/>
        <dbReference type="ChEBI" id="CHEBI:456216"/>
        <dbReference type="EC" id="2.7.4.16"/>
    </reaction>
</comment>
<dbReference type="GO" id="GO:0000287">
    <property type="term" value="F:magnesium ion binding"/>
    <property type="evidence" value="ECO:0007669"/>
    <property type="project" value="UniProtKB-UniRule"/>
</dbReference>
<dbReference type="HAMAP" id="MF_02128">
    <property type="entry name" value="TMP_kinase"/>
    <property type="match status" value="1"/>
</dbReference>
<feature type="binding site" evidence="2">
    <location>
        <position position="29"/>
    </location>
    <ligand>
        <name>Mg(2+)</name>
        <dbReference type="ChEBI" id="CHEBI:18420"/>
        <label>4</label>
    </ligand>
</feature>
<comment type="function">
    <text evidence="2">Catalyzes the ATP-dependent phosphorylation of thiamine-monophosphate (TMP) to form thiamine-pyrophosphate (TPP), the active form of vitamin B1.</text>
</comment>
<dbReference type="NCBIfam" id="TIGR01379">
    <property type="entry name" value="thiL"/>
    <property type="match status" value="1"/>
</dbReference>
<keyword evidence="1 2" id="KW-0784">Thiamine biosynthesis</keyword>
<comment type="caution">
    <text evidence="5">The sequence shown here is derived from an EMBL/GenBank/DDBJ whole genome shotgun (WGS) entry which is preliminary data.</text>
</comment>
<dbReference type="InterPro" id="IPR016188">
    <property type="entry name" value="PurM-like_N"/>
</dbReference>
<dbReference type="STRING" id="1908258.BKK48_00805"/>
<evidence type="ECO:0000259" key="3">
    <source>
        <dbReference type="Pfam" id="PF00586"/>
    </source>
</evidence>
<feature type="domain" description="PurM-like N-terminal" evidence="3">
    <location>
        <begin position="27"/>
        <end position="137"/>
    </location>
</feature>
<feature type="binding site" evidence="2">
    <location>
        <position position="261"/>
    </location>
    <ligand>
        <name>substrate</name>
    </ligand>
</feature>
<dbReference type="InterPro" id="IPR010918">
    <property type="entry name" value="PurM-like_C_dom"/>
</dbReference>
<comment type="miscellaneous">
    <text evidence="2">Reaction mechanism of ThiL seems to utilize a direct, inline transfer of the gamma-phosphate of ATP to TMP rather than a phosphorylated enzyme intermediate.</text>
</comment>
<dbReference type="Pfam" id="PF02769">
    <property type="entry name" value="AIRS_C"/>
    <property type="match status" value="1"/>
</dbReference>
<dbReference type="EC" id="2.7.4.16" evidence="2"/>
<feature type="binding site" evidence="2">
    <location>
        <position position="53"/>
    </location>
    <ligand>
        <name>substrate</name>
    </ligand>
</feature>
<comment type="caution">
    <text evidence="2">Lacks conserved residue(s) required for the propagation of feature annotation.</text>
</comment>
<protein>
    <recommendedName>
        <fullName evidence="2">Thiamine-monophosphate kinase</fullName>
        <shortName evidence="2">TMP kinase</shortName>
        <shortName evidence="2">Thiamine-phosphate kinase</shortName>
        <ecNumber evidence="2">2.7.4.16</ecNumber>
    </recommendedName>
</protein>
<feature type="binding site" evidence="2">
    <location>
        <position position="44"/>
    </location>
    <ligand>
        <name>Mg(2+)</name>
        <dbReference type="ChEBI" id="CHEBI:18420"/>
        <label>4</label>
    </ligand>
</feature>
<keyword evidence="2" id="KW-0067">ATP-binding</keyword>
<dbReference type="GO" id="GO:0009228">
    <property type="term" value="P:thiamine biosynthetic process"/>
    <property type="evidence" value="ECO:0007669"/>
    <property type="project" value="UniProtKB-KW"/>
</dbReference>
<dbReference type="InterPro" id="IPR036921">
    <property type="entry name" value="PurM-like_N_sf"/>
</dbReference>
<dbReference type="UniPathway" id="UPA00060">
    <property type="reaction ID" value="UER00142"/>
</dbReference>
<keyword evidence="2 5" id="KW-0418">Kinase</keyword>
<dbReference type="InterPro" id="IPR006283">
    <property type="entry name" value="ThiL-like"/>
</dbReference>
<comment type="similarity">
    <text evidence="2">Belongs to the thiamine-monophosphate kinase family.</text>
</comment>
<gene>
    <name evidence="2" type="primary">thiL</name>
    <name evidence="5" type="ORF">BKK48_00805</name>
</gene>
<dbReference type="AlphaFoldDB" id="A0A1V3IBE1"/>
<feature type="binding site" evidence="2">
    <location>
        <position position="212"/>
    </location>
    <ligand>
        <name>ATP</name>
        <dbReference type="ChEBI" id="CHEBI:30616"/>
    </ligand>
</feature>
<name>A0A1V3IBE1_9PAST</name>
<feature type="binding site" evidence="2">
    <location>
        <position position="121"/>
    </location>
    <ligand>
        <name>Mg(2+)</name>
        <dbReference type="ChEBI" id="CHEBI:18420"/>
        <label>1</label>
    </ligand>
</feature>
<dbReference type="CDD" id="cd02194">
    <property type="entry name" value="ThiL"/>
    <property type="match status" value="1"/>
</dbReference>
<dbReference type="PANTHER" id="PTHR30270">
    <property type="entry name" value="THIAMINE-MONOPHOSPHATE KINASE"/>
    <property type="match status" value="1"/>
</dbReference>
<dbReference type="EMBL" id="MLHH01000003">
    <property type="protein sequence ID" value="OOF37501.1"/>
    <property type="molecule type" value="Genomic_DNA"/>
</dbReference>
<dbReference type="SUPFAM" id="SSF55326">
    <property type="entry name" value="PurM N-terminal domain-like"/>
    <property type="match status" value="1"/>
</dbReference>
<dbReference type="InterPro" id="IPR036676">
    <property type="entry name" value="PurM-like_C_sf"/>
</dbReference>
<dbReference type="OrthoDB" id="9802811at2"/>
<feature type="domain" description="PurM-like C-terminal" evidence="4">
    <location>
        <begin position="149"/>
        <end position="302"/>
    </location>
</feature>
<evidence type="ECO:0000256" key="1">
    <source>
        <dbReference type="ARBA" id="ARBA00022977"/>
    </source>
</evidence>